<dbReference type="STRING" id="131310.A0A0N4ZMG0"/>
<dbReference type="AlphaFoldDB" id="A0A0N4ZMG0"/>
<dbReference type="GO" id="GO:0005634">
    <property type="term" value="C:nucleus"/>
    <property type="evidence" value="ECO:0007669"/>
    <property type="project" value="TreeGrafter"/>
</dbReference>
<dbReference type="WBParaSite" id="PTRK_0000972800.1">
    <property type="protein sequence ID" value="PTRK_0000972800.1"/>
    <property type="gene ID" value="PTRK_0000972800"/>
</dbReference>
<dbReference type="PROSITE" id="PS50005">
    <property type="entry name" value="TPR"/>
    <property type="match status" value="1"/>
</dbReference>
<evidence type="ECO:0000313" key="3">
    <source>
        <dbReference type="WBParaSite" id="PTRK_0000972800.1"/>
    </source>
</evidence>
<dbReference type="GO" id="GO:0006457">
    <property type="term" value="P:protein folding"/>
    <property type="evidence" value="ECO:0007669"/>
    <property type="project" value="TreeGrafter"/>
</dbReference>
<sequence length="421" mass="50053">MNLTDIENHKWTDEERNQLASKLDNELDQFLDNLALQKKDKEKDKPKKEFNYDEWEKEISKHPAFMTKLPEDGDSEYNEYIEAIRSMKYDTGDTPEEIILDAEQHKKNGNKNFKLKKYRWAIDEYTNGIKLKPNDLKLMSQLYGNRAAANYELKNYRSAQRDCVWSLRLDPTNYKCILRMTRSYLNVNKVREGDEWLTKNLEYLKGMDIEHNYPNKWEEDCLSLKKEIAEKLVIFERNERKERLEKKKKLLENERYFKAFLDRKLNFFSPSINYKDPENFELDSLNVNIAQLKEKERVCFDKDGKTLIWPILFQYPEVGLIDFVKHAGEDKPLETFFDTLSTSWAEFTPLKSYLAGDNIVAYECGKKSGYIRTVCLKTLVSQILSDEEFFIKGGLPVFQVYTNKYFKNKFIDKGNCYYKPK</sequence>
<proteinExistence type="predicted"/>
<name>A0A0N4ZMG0_PARTI</name>
<keyword evidence="2" id="KW-1185">Reference proteome</keyword>
<protein>
    <submittedName>
        <fullName evidence="3">TPR_REGION domain-containing protein</fullName>
    </submittedName>
</protein>
<organism evidence="2 3">
    <name type="scientific">Parastrongyloides trichosuri</name>
    <name type="common">Possum-specific nematode worm</name>
    <dbReference type="NCBI Taxonomy" id="131310"/>
    <lineage>
        <taxon>Eukaryota</taxon>
        <taxon>Metazoa</taxon>
        <taxon>Ecdysozoa</taxon>
        <taxon>Nematoda</taxon>
        <taxon>Chromadorea</taxon>
        <taxon>Rhabditida</taxon>
        <taxon>Tylenchina</taxon>
        <taxon>Panagrolaimomorpha</taxon>
        <taxon>Strongyloidoidea</taxon>
        <taxon>Strongyloididae</taxon>
        <taxon>Parastrongyloides</taxon>
    </lineage>
</organism>
<dbReference type="SUPFAM" id="SSF48452">
    <property type="entry name" value="TPR-like"/>
    <property type="match status" value="1"/>
</dbReference>
<evidence type="ECO:0000313" key="2">
    <source>
        <dbReference type="Proteomes" id="UP000038045"/>
    </source>
</evidence>
<feature type="repeat" description="TPR" evidence="1">
    <location>
        <begin position="102"/>
        <end position="135"/>
    </location>
</feature>
<dbReference type="GO" id="GO:0005829">
    <property type="term" value="C:cytosol"/>
    <property type="evidence" value="ECO:0007669"/>
    <property type="project" value="TreeGrafter"/>
</dbReference>
<reference evidence="3" key="1">
    <citation type="submission" date="2017-02" db="UniProtKB">
        <authorList>
            <consortium name="WormBaseParasite"/>
        </authorList>
    </citation>
    <scope>IDENTIFICATION</scope>
</reference>
<dbReference type="Gene3D" id="1.25.40.10">
    <property type="entry name" value="Tetratricopeptide repeat domain"/>
    <property type="match status" value="1"/>
</dbReference>
<dbReference type="InterPro" id="IPR011990">
    <property type="entry name" value="TPR-like_helical_dom_sf"/>
</dbReference>
<keyword evidence="1" id="KW-0802">TPR repeat</keyword>
<evidence type="ECO:0000256" key="1">
    <source>
        <dbReference type="PROSITE-ProRule" id="PRU00339"/>
    </source>
</evidence>
<dbReference type="PANTHER" id="PTHR46035:SF1">
    <property type="entry name" value="TETRATRICOPEPTIDE REPEAT PROTEIN 4"/>
    <property type="match status" value="1"/>
</dbReference>
<accession>A0A0N4ZMG0</accession>
<dbReference type="InterPro" id="IPR019734">
    <property type="entry name" value="TPR_rpt"/>
</dbReference>
<dbReference type="Proteomes" id="UP000038045">
    <property type="component" value="Unplaced"/>
</dbReference>
<dbReference type="PROSITE" id="PS50007">
    <property type="entry name" value="PIPLC_X_DOMAIN"/>
    <property type="match status" value="1"/>
</dbReference>
<dbReference type="GO" id="GO:0030544">
    <property type="term" value="F:Hsp70 protein binding"/>
    <property type="evidence" value="ECO:0007669"/>
    <property type="project" value="TreeGrafter"/>
</dbReference>
<dbReference type="SMART" id="SM00028">
    <property type="entry name" value="TPR"/>
    <property type="match status" value="2"/>
</dbReference>
<dbReference type="GO" id="GO:0051879">
    <property type="term" value="F:Hsp90 protein binding"/>
    <property type="evidence" value="ECO:0007669"/>
    <property type="project" value="TreeGrafter"/>
</dbReference>
<dbReference type="PANTHER" id="PTHR46035">
    <property type="entry name" value="TETRATRICOPEPTIDE REPEAT PROTEIN 4"/>
    <property type="match status" value="1"/>
</dbReference>